<evidence type="ECO:0000313" key="3">
    <source>
        <dbReference type="Proteomes" id="UP001153069"/>
    </source>
</evidence>
<name>A0A9N8EXK4_9STRA</name>
<keyword evidence="3" id="KW-1185">Reference proteome</keyword>
<dbReference type="InterPro" id="IPR051961">
    <property type="entry name" value="Fungal_Metabolite_Diox"/>
</dbReference>
<dbReference type="PANTHER" id="PTHR37563:SF2">
    <property type="entry name" value="PHYTANOYL-COA DIOXYGENASE FAMILY PROTEIN (AFU_ORTHOLOGUE AFUA_2G03330)"/>
    <property type="match status" value="1"/>
</dbReference>
<sequence>MMLTPRRRRTPLHALVVACLLPNAASFLSTDGSFRPTTSRESVRRSSSTESDFDVSSLLYQEHEKMLVDRGKLEGELMAHHTSSIEPNIVKGSGGGGGFGGTGGTTKSQLKAQGKAHAKVLRQDGVVRIDNVLPGSLADEMREFVVELRQDSHEQVSSGKLKSRERYADVLLKENRCDLTLPLTNQLTADCLAAVLQQSPVGETVANLLTKDAVLYELSCLTSDPGSHRQVMHPDTPCAGDDDDPVLYTCFVALQDIQLDMGPTTWMPGTHTLEAHEQFKDETVSSSETKSPKDTLLEKGPVVLGLLPKGSCGIFDSRLLHCGGANTSADNKSRAVFYFSWKNPRDQCGQSRKYSAGIHQSIHSPSIGQGVEKACQGQIKAVCQR</sequence>
<dbReference type="Gene3D" id="2.60.120.620">
    <property type="entry name" value="q2cbj1_9rhob like domain"/>
    <property type="match status" value="1"/>
</dbReference>
<proteinExistence type="predicted"/>
<protein>
    <submittedName>
        <fullName evidence="2">Phytanoyl-CoA dioxygenase (PhyH)</fullName>
    </submittedName>
</protein>
<dbReference type="GO" id="GO:0051213">
    <property type="term" value="F:dioxygenase activity"/>
    <property type="evidence" value="ECO:0007669"/>
    <property type="project" value="UniProtKB-KW"/>
</dbReference>
<dbReference type="Proteomes" id="UP001153069">
    <property type="component" value="Unassembled WGS sequence"/>
</dbReference>
<comment type="caution">
    <text evidence="2">The sequence shown here is derived from an EMBL/GenBank/DDBJ whole genome shotgun (WGS) entry which is preliminary data.</text>
</comment>
<dbReference type="InterPro" id="IPR008775">
    <property type="entry name" value="Phytyl_CoA_dOase-like"/>
</dbReference>
<dbReference type="Pfam" id="PF05721">
    <property type="entry name" value="PhyH"/>
    <property type="match status" value="1"/>
</dbReference>
<organism evidence="2 3">
    <name type="scientific">Seminavis robusta</name>
    <dbReference type="NCBI Taxonomy" id="568900"/>
    <lineage>
        <taxon>Eukaryota</taxon>
        <taxon>Sar</taxon>
        <taxon>Stramenopiles</taxon>
        <taxon>Ochrophyta</taxon>
        <taxon>Bacillariophyta</taxon>
        <taxon>Bacillariophyceae</taxon>
        <taxon>Bacillariophycidae</taxon>
        <taxon>Naviculales</taxon>
        <taxon>Naviculaceae</taxon>
        <taxon>Seminavis</taxon>
    </lineage>
</organism>
<keyword evidence="2" id="KW-0560">Oxidoreductase</keyword>
<feature type="signal peptide" evidence="1">
    <location>
        <begin position="1"/>
        <end position="26"/>
    </location>
</feature>
<dbReference type="SUPFAM" id="SSF51197">
    <property type="entry name" value="Clavaminate synthase-like"/>
    <property type="match status" value="1"/>
</dbReference>
<keyword evidence="1" id="KW-0732">Signal</keyword>
<keyword evidence="2" id="KW-0223">Dioxygenase</keyword>
<evidence type="ECO:0000313" key="2">
    <source>
        <dbReference type="EMBL" id="CAB9529086.1"/>
    </source>
</evidence>
<reference evidence="2" key="1">
    <citation type="submission" date="2020-06" db="EMBL/GenBank/DDBJ databases">
        <authorList>
            <consortium name="Plant Systems Biology data submission"/>
        </authorList>
    </citation>
    <scope>NUCLEOTIDE SEQUENCE</scope>
    <source>
        <strain evidence="2">D6</strain>
    </source>
</reference>
<dbReference type="EMBL" id="CAICTM010002396">
    <property type="protein sequence ID" value="CAB9529086.1"/>
    <property type="molecule type" value="Genomic_DNA"/>
</dbReference>
<dbReference type="OrthoDB" id="406378at2759"/>
<feature type="chain" id="PRO_5040144657" evidence="1">
    <location>
        <begin position="27"/>
        <end position="385"/>
    </location>
</feature>
<dbReference type="PANTHER" id="PTHR37563">
    <property type="entry name" value="PHYTANOYL-COA DIOXYGENASE FAMILY PROTEIN (AFU_ORTHOLOGUE AFUA_2G03330)"/>
    <property type="match status" value="1"/>
</dbReference>
<evidence type="ECO:0000256" key="1">
    <source>
        <dbReference type="SAM" id="SignalP"/>
    </source>
</evidence>
<gene>
    <name evidence="2" type="ORF">SEMRO_2398_G326150.1</name>
</gene>
<accession>A0A9N8EXK4</accession>
<dbReference type="AlphaFoldDB" id="A0A9N8EXK4"/>